<reference evidence="11 12" key="1">
    <citation type="journal article" date="2024" name="Nat. Commun.">
        <title>Phylogenomics reveals the evolutionary origins of lichenization in chlorophyte algae.</title>
        <authorList>
            <person name="Puginier C."/>
            <person name="Libourel C."/>
            <person name="Otte J."/>
            <person name="Skaloud P."/>
            <person name="Haon M."/>
            <person name="Grisel S."/>
            <person name="Petersen M."/>
            <person name="Berrin J.G."/>
            <person name="Delaux P.M."/>
            <person name="Dal Grande F."/>
            <person name="Keller J."/>
        </authorList>
    </citation>
    <scope>NUCLEOTIDE SEQUENCE [LARGE SCALE GENOMIC DNA]</scope>
    <source>
        <strain evidence="11 12">SAG 2036</strain>
    </source>
</reference>
<dbReference type="PROSITE" id="PS50069">
    <property type="entry name" value="CULLIN_2"/>
    <property type="match status" value="1"/>
</dbReference>
<accession>A0AAW1NV79</accession>
<protein>
    <recommendedName>
        <fullName evidence="6">Cullin-4</fullName>
    </recommendedName>
</protein>
<evidence type="ECO:0000256" key="2">
    <source>
        <dbReference type="ARBA" id="ARBA00006019"/>
    </source>
</evidence>
<dbReference type="Pfam" id="PF00888">
    <property type="entry name" value="Cullin"/>
    <property type="match status" value="1"/>
</dbReference>
<dbReference type="InterPro" id="IPR016159">
    <property type="entry name" value="Cullin_repeat-like_dom_sf"/>
</dbReference>
<dbReference type="Gene3D" id="1.20.1310.10">
    <property type="entry name" value="Cullin Repeats"/>
    <property type="match status" value="4"/>
</dbReference>
<evidence type="ECO:0000259" key="10">
    <source>
        <dbReference type="PROSITE" id="PS50069"/>
    </source>
</evidence>
<dbReference type="Pfam" id="PF26557">
    <property type="entry name" value="Cullin_AB"/>
    <property type="match status" value="1"/>
</dbReference>
<evidence type="ECO:0000256" key="1">
    <source>
        <dbReference type="ARBA" id="ARBA00004906"/>
    </source>
</evidence>
<evidence type="ECO:0000256" key="9">
    <source>
        <dbReference type="SAM" id="MobiDB-lite"/>
    </source>
</evidence>
<sequence length="750" mass="83705">MKRQPQITAFSNTNSHNRQAKAADSQAAPARKLTIKPLKSKPKLPQDFEATTWAKLQAAVQAVHEKRAVAYSLEELYRAVEDMCIHKMADRLHANLQQACDAHIGGVIKRLATEGALDAGLFLAQVAAAWTDHTAHMLTLRSIFLYLDRTHVAAASGVRSLFDMGLQLFCAHLDLHPEVQNKTVAGLLGLVEAERGGEAIDRGLTAHLLRMFSSLGTYAQAFEGRFLQQTQMFYKTEGDMAMSTMEMPDYLLHCERRLQEEYDRCSTYLDPETRKPLIATLEQELLSKHLQGVLDRGFAGLMGAQRLPDLGRLYALAGRVGALGPLKAAFKDYIKATGLALIMDEEKDKEMVKSLLDLKSSLDAVLKGAFQSNEGFAAGLKEAFEAFINARANKPAELIARYLDGELRAGGSSQSEEELEGTLDRALLLFRYISGKDVFEAFYKRDLAKRLLLGKSASADAEKTMIGKLKAECGAQFTNKLEGMFKDVDLSRDVLGSFRQSSGARQRAPAGLDMTVNVLTSGYWPSYPVIDARMPAELSLSQQVFKDFYLSKHSGRRLVWQNSLGSCVLRASFPKGVKELSVSLFQTVVLMLFNDADTLSFADIKDASAIEDKELRRTLQGLACGKMRVLTKNPKGREVEDGDEFSFNEGFSAQLFRIKINSIQLKETVEENKKTNEQVMQDRQYQIDAAIVRVMKTRKTLSHKLLVGELLIQLKFPMVPQDLKKRIESLIDREYLARDPDEPSIYNYLA</sequence>
<dbReference type="InterPro" id="IPR036390">
    <property type="entry name" value="WH_DNA-bd_sf"/>
</dbReference>
<dbReference type="SUPFAM" id="SSF75632">
    <property type="entry name" value="Cullin homology domain"/>
    <property type="match status" value="1"/>
</dbReference>
<comment type="pathway">
    <text evidence="1">Protein modification; protein ubiquitination.</text>
</comment>
<dbReference type="InterPro" id="IPR036317">
    <property type="entry name" value="Cullin_homology_sf"/>
</dbReference>
<proteinExistence type="inferred from homology"/>
<dbReference type="FunFam" id="3.30.230.130:FF:000006">
    <property type="entry name" value="Cullin-4 like"/>
    <property type="match status" value="1"/>
</dbReference>
<dbReference type="GO" id="GO:0005634">
    <property type="term" value="C:nucleus"/>
    <property type="evidence" value="ECO:0007669"/>
    <property type="project" value="UniProtKB-ARBA"/>
</dbReference>
<evidence type="ECO:0000313" key="12">
    <source>
        <dbReference type="Proteomes" id="UP001465755"/>
    </source>
</evidence>
<dbReference type="Pfam" id="PF10557">
    <property type="entry name" value="Cullin_Nedd8"/>
    <property type="match status" value="1"/>
</dbReference>
<comment type="caution">
    <text evidence="11">The sequence shown here is derived from an EMBL/GenBank/DDBJ whole genome shotgun (WGS) entry which is preliminary data.</text>
</comment>
<evidence type="ECO:0000256" key="6">
    <source>
        <dbReference type="ARBA" id="ARBA00069613"/>
    </source>
</evidence>
<gene>
    <name evidence="11" type="ORF">WJX73_002435</name>
</gene>
<dbReference type="InterPro" id="IPR016158">
    <property type="entry name" value="Cullin_homology"/>
</dbReference>
<dbReference type="AlphaFoldDB" id="A0AAW1NV79"/>
<dbReference type="FunFam" id="1.10.10.10:FF:000050">
    <property type="entry name" value="Cullin 4B"/>
    <property type="match status" value="1"/>
</dbReference>
<dbReference type="InterPro" id="IPR045093">
    <property type="entry name" value="Cullin"/>
</dbReference>
<keyword evidence="3" id="KW-1017">Isopeptide bond</keyword>
<feature type="region of interest" description="Disordered" evidence="9">
    <location>
        <begin position="1"/>
        <end position="30"/>
    </location>
</feature>
<dbReference type="PROSITE" id="PS01256">
    <property type="entry name" value="CULLIN_1"/>
    <property type="match status" value="1"/>
</dbReference>
<feature type="compositionally biased region" description="Polar residues" evidence="9">
    <location>
        <begin position="1"/>
        <end position="17"/>
    </location>
</feature>
<keyword evidence="4" id="KW-0833">Ubl conjugation pathway</keyword>
<keyword evidence="12" id="KW-1185">Reference proteome</keyword>
<dbReference type="SMART" id="SM00884">
    <property type="entry name" value="Cullin_Nedd8"/>
    <property type="match status" value="1"/>
</dbReference>
<name>A0AAW1NV79_9CHLO</name>
<evidence type="ECO:0000313" key="11">
    <source>
        <dbReference type="EMBL" id="KAK9797070.1"/>
    </source>
</evidence>
<dbReference type="InterPro" id="IPR059120">
    <property type="entry name" value="Cullin-like_AB"/>
</dbReference>
<dbReference type="GO" id="GO:0031625">
    <property type="term" value="F:ubiquitin protein ligase binding"/>
    <property type="evidence" value="ECO:0007669"/>
    <property type="project" value="InterPro"/>
</dbReference>
<dbReference type="FunFam" id="1.20.1310.10:FF:000024">
    <property type="entry name" value="Cullin-4 like"/>
    <property type="match status" value="1"/>
</dbReference>
<dbReference type="FunFam" id="1.20.1310.10:FF:000001">
    <property type="entry name" value="Cullin 3"/>
    <property type="match status" value="1"/>
</dbReference>
<organism evidence="11 12">
    <name type="scientific">Symbiochloris irregularis</name>
    <dbReference type="NCBI Taxonomy" id="706552"/>
    <lineage>
        <taxon>Eukaryota</taxon>
        <taxon>Viridiplantae</taxon>
        <taxon>Chlorophyta</taxon>
        <taxon>core chlorophytes</taxon>
        <taxon>Trebouxiophyceae</taxon>
        <taxon>Trebouxiales</taxon>
        <taxon>Trebouxiaceae</taxon>
        <taxon>Symbiochloris</taxon>
    </lineage>
</organism>
<evidence type="ECO:0000256" key="5">
    <source>
        <dbReference type="ARBA" id="ARBA00022843"/>
    </source>
</evidence>
<dbReference type="SUPFAM" id="SSF74788">
    <property type="entry name" value="Cullin repeat-like"/>
    <property type="match status" value="1"/>
</dbReference>
<dbReference type="Gene3D" id="1.10.10.10">
    <property type="entry name" value="Winged helix-like DNA-binding domain superfamily/Winged helix DNA-binding domain"/>
    <property type="match status" value="1"/>
</dbReference>
<dbReference type="GO" id="GO:0031461">
    <property type="term" value="C:cullin-RING ubiquitin ligase complex"/>
    <property type="evidence" value="ECO:0007669"/>
    <property type="project" value="InterPro"/>
</dbReference>
<feature type="domain" description="Cullin family profile" evidence="10">
    <location>
        <begin position="394"/>
        <end position="623"/>
    </location>
</feature>
<dbReference type="InterPro" id="IPR016157">
    <property type="entry name" value="Cullin_CS"/>
</dbReference>
<dbReference type="InterPro" id="IPR019559">
    <property type="entry name" value="Cullin_neddylation_domain"/>
</dbReference>
<feature type="compositionally biased region" description="Low complexity" evidence="9">
    <location>
        <begin position="20"/>
        <end position="30"/>
    </location>
</feature>
<evidence type="ECO:0000256" key="4">
    <source>
        <dbReference type="ARBA" id="ARBA00022786"/>
    </source>
</evidence>
<dbReference type="PANTHER" id="PTHR11932">
    <property type="entry name" value="CULLIN"/>
    <property type="match status" value="1"/>
</dbReference>
<dbReference type="SUPFAM" id="SSF46785">
    <property type="entry name" value="Winged helix' DNA-binding domain"/>
    <property type="match status" value="1"/>
</dbReference>
<evidence type="ECO:0000256" key="3">
    <source>
        <dbReference type="ARBA" id="ARBA00022499"/>
    </source>
</evidence>
<dbReference type="FunFam" id="1.20.1310.10:FF:000035">
    <property type="entry name" value="Ubiquitin ligase subunit CulD, putative"/>
    <property type="match status" value="1"/>
</dbReference>
<keyword evidence="5" id="KW-0832">Ubl conjugation</keyword>
<dbReference type="FunFam" id="1.20.1310.10:FF:000004">
    <property type="entry name" value="Cullin 4B"/>
    <property type="match status" value="1"/>
</dbReference>
<dbReference type="EMBL" id="JALJOQ010000109">
    <property type="protein sequence ID" value="KAK9797070.1"/>
    <property type="molecule type" value="Genomic_DNA"/>
</dbReference>
<evidence type="ECO:0000256" key="8">
    <source>
        <dbReference type="RuleBase" id="RU003829"/>
    </source>
</evidence>
<comment type="similarity">
    <text evidence="2 7 8">Belongs to the cullin family.</text>
</comment>
<dbReference type="InterPro" id="IPR001373">
    <property type="entry name" value="Cullin_N"/>
</dbReference>
<dbReference type="Gene3D" id="3.30.230.130">
    <property type="entry name" value="Cullin, Chain C, Domain 2"/>
    <property type="match status" value="1"/>
</dbReference>
<dbReference type="GO" id="GO:0006511">
    <property type="term" value="P:ubiquitin-dependent protein catabolic process"/>
    <property type="evidence" value="ECO:0007669"/>
    <property type="project" value="InterPro"/>
</dbReference>
<evidence type="ECO:0000256" key="7">
    <source>
        <dbReference type="PROSITE-ProRule" id="PRU00330"/>
    </source>
</evidence>
<dbReference type="SMART" id="SM00182">
    <property type="entry name" value="CULLIN"/>
    <property type="match status" value="1"/>
</dbReference>
<dbReference type="InterPro" id="IPR036388">
    <property type="entry name" value="WH-like_DNA-bd_sf"/>
</dbReference>
<dbReference type="Proteomes" id="UP001465755">
    <property type="component" value="Unassembled WGS sequence"/>
</dbReference>